<protein>
    <submittedName>
        <fullName evidence="7">ABC-2 type transport system ATP-binding protein</fullName>
    </submittedName>
</protein>
<dbReference type="GO" id="GO:0005524">
    <property type="term" value="F:ATP binding"/>
    <property type="evidence" value="ECO:0007669"/>
    <property type="project" value="UniProtKB-KW"/>
</dbReference>
<dbReference type="OrthoDB" id="9804819at2"/>
<dbReference type="InterPro" id="IPR003593">
    <property type="entry name" value="AAA+_ATPase"/>
</dbReference>
<dbReference type="AlphaFoldDB" id="A0A1I4E621"/>
<evidence type="ECO:0000313" key="7">
    <source>
        <dbReference type="EMBL" id="SFL01205.1"/>
    </source>
</evidence>
<keyword evidence="5 7" id="KW-0067">ATP-binding</keyword>
<sequence>MTNEPVPLTLSAKHLQRNYGNHQAVQNITLELRRGEVLGLLGPNGAGKTTTLRMITGNLAPSAGSIEICGVDLLNNPREAKAYLGYLPEMPPLYFDMTVDEYLRFVARLHRVEKQRIPHLLESSKIRCGLPDRGRQLIGTLSKGLQQRVGIAQAIIHEPDVIILDEPTVGLDPNQMRELRELIQDLRKSCSIILSTHILSEVEWACDRVHIMHEGRMVLSETLAGLKQKGINLETVFTQLTQQTVPVQ</sequence>
<proteinExistence type="inferred from homology"/>
<reference evidence="8" key="1">
    <citation type="submission" date="2016-10" db="EMBL/GenBank/DDBJ databases">
        <authorList>
            <person name="Varghese N."/>
            <person name="Submissions S."/>
        </authorList>
    </citation>
    <scope>NUCLEOTIDE SEQUENCE [LARGE SCALE GENOMIC DNA]</scope>
    <source>
        <strain evidence="8">Nm69</strain>
    </source>
</reference>
<comment type="similarity">
    <text evidence="1">Belongs to the ABC transporter superfamily.</text>
</comment>
<dbReference type="EMBL" id="FOSP01000026">
    <property type="protein sequence ID" value="SFL01205.1"/>
    <property type="molecule type" value="Genomic_DNA"/>
</dbReference>
<dbReference type="PANTHER" id="PTHR43335:SF4">
    <property type="entry name" value="ABC TRANSPORTER, ATP-BINDING PROTEIN"/>
    <property type="match status" value="1"/>
</dbReference>
<dbReference type="Gene3D" id="3.40.50.300">
    <property type="entry name" value="P-loop containing nucleotide triphosphate hydrolases"/>
    <property type="match status" value="1"/>
</dbReference>
<gene>
    <name evidence="7" type="ORF">SAMN05216302_102618</name>
</gene>
<dbReference type="GO" id="GO:0016887">
    <property type="term" value="F:ATP hydrolysis activity"/>
    <property type="evidence" value="ECO:0007669"/>
    <property type="project" value="InterPro"/>
</dbReference>
<keyword evidence="2" id="KW-0813">Transport</keyword>
<feature type="domain" description="ABC transporter" evidence="6">
    <location>
        <begin position="10"/>
        <end position="239"/>
    </location>
</feature>
<evidence type="ECO:0000313" key="8">
    <source>
        <dbReference type="Proteomes" id="UP000199533"/>
    </source>
</evidence>
<evidence type="ECO:0000256" key="1">
    <source>
        <dbReference type="ARBA" id="ARBA00005417"/>
    </source>
</evidence>
<dbReference type="RefSeq" id="WP_090701415.1">
    <property type="nucleotide sequence ID" value="NZ_FOSP01000026.1"/>
</dbReference>
<evidence type="ECO:0000256" key="3">
    <source>
        <dbReference type="ARBA" id="ARBA00022475"/>
    </source>
</evidence>
<keyword evidence="4" id="KW-0547">Nucleotide-binding</keyword>
<dbReference type="STRING" id="52441.SAMN05216302_102618"/>
<accession>A0A1I4E621</accession>
<dbReference type="InterPro" id="IPR003439">
    <property type="entry name" value="ABC_transporter-like_ATP-bd"/>
</dbReference>
<keyword evidence="3" id="KW-0472">Membrane</keyword>
<dbReference type="CDD" id="cd03230">
    <property type="entry name" value="ABC_DR_subfamily_A"/>
    <property type="match status" value="1"/>
</dbReference>
<organism evidence="7 8">
    <name type="scientific">Nitrosomonas aestuarii</name>
    <dbReference type="NCBI Taxonomy" id="52441"/>
    <lineage>
        <taxon>Bacteria</taxon>
        <taxon>Pseudomonadati</taxon>
        <taxon>Pseudomonadota</taxon>
        <taxon>Betaproteobacteria</taxon>
        <taxon>Nitrosomonadales</taxon>
        <taxon>Nitrosomonadaceae</taxon>
        <taxon>Nitrosomonas</taxon>
    </lineage>
</organism>
<dbReference type="SMART" id="SM00382">
    <property type="entry name" value="AAA"/>
    <property type="match status" value="1"/>
</dbReference>
<keyword evidence="3" id="KW-1003">Cell membrane</keyword>
<dbReference type="Pfam" id="PF00005">
    <property type="entry name" value="ABC_tran"/>
    <property type="match status" value="1"/>
</dbReference>
<dbReference type="InterPro" id="IPR027417">
    <property type="entry name" value="P-loop_NTPase"/>
</dbReference>
<dbReference type="SUPFAM" id="SSF52540">
    <property type="entry name" value="P-loop containing nucleoside triphosphate hydrolases"/>
    <property type="match status" value="1"/>
</dbReference>
<evidence type="ECO:0000256" key="5">
    <source>
        <dbReference type="ARBA" id="ARBA00022840"/>
    </source>
</evidence>
<keyword evidence="8" id="KW-1185">Reference proteome</keyword>
<dbReference type="PROSITE" id="PS50893">
    <property type="entry name" value="ABC_TRANSPORTER_2"/>
    <property type="match status" value="1"/>
</dbReference>
<evidence type="ECO:0000259" key="6">
    <source>
        <dbReference type="PROSITE" id="PS50893"/>
    </source>
</evidence>
<evidence type="ECO:0000256" key="2">
    <source>
        <dbReference type="ARBA" id="ARBA00022448"/>
    </source>
</evidence>
<dbReference type="Proteomes" id="UP000199533">
    <property type="component" value="Unassembled WGS sequence"/>
</dbReference>
<evidence type="ECO:0000256" key="4">
    <source>
        <dbReference type="ARBA" id="ARBA00022741"/>
    </source>
</evidence>
<name>A0A1I4E621_9PROT</name>
<dbReference type="PANTHER" id="PTHR43335">
    <property type="entry name" value="ABC TRANSPORTER, ATP-BINDING PROTEIN"/>
    <property type="match status" value="1"/>
</dbReference>